<dbReference type="VEuPathDB" id="TriTrypDB:Tb1125.Tb08.27P2.240"/>
<keyword evidence="7" id="KW-0325">Glycoprotein</keyword>
<feature type="coiled-coil region" evidence="9">
    <location>
        <begin position="16"/>
        <end position="43"/>
    </location>
</feature>
<evidence type="ECO:0000259" key="12">
    <source>
        <dbReference type="Pfam" id="PF13206"/>
    </source>
</evidence>
<feature type="domain" description="Trypanosome variant surface glycoprotein B-type N-terminal" evidence="12">
    <location>
        <begin position="5"/>
        <end position="241"/>
    </location>
</feature>
<evidence type="ECO:0000313" key="13">
    <source>
        <dbReference type="EMBL" id="APD74467.1"/>
    </source>
</evidence>
<keyword evidence="5" id="KW-0732">Signal</keyword>
<dbReference type="GO" id="GO:0098552">
    <property type="term" value="C:side of membrane"/>
    <property type="evidence" value="ECO:0007669"/>
    <property type="project" value="UniProtKB-KW"/>
</dbReference>
<keyword evidence="3" id="KW-1003">Cell membrane</keyword>
<evidence type="ECO:0000256" key="2">
    <source>
        <dbReference type="ARBA" id="ARBA00004609"/>
    </source>
</evidence>
<sequence>MRLDTQHKLDKLFITATKLHDQIANTQSQIDAKEQEIKKALRTALIGGTRAGTGAKPAADTQAFSNAYTTSCAGNAGPGKSLANDLVCLCAATTGTDPTTLKMCTSVTATGGYTTDVASAANAVTVYNILQPICASTAATEDATPEAITAAIASFTGVLGRNTGLTTATDKGAYVFGKGQDSGNECNGGAGSQQSCVNYHAVITTGQPKPLTTAIAWLGQLAVARTALNARRKLTQQKEKEPARLISLADKMQELYQEALHGDFPITTQTQSKPQAAPDSDKPKACEKYHNKSKECKENGCQRKGTSDTKGACETKPGSETPAAGTGKKTKEEVATTGCVAHKDKTNCENDKTGDKQNCAWRKGKDGKDDKETEKCRDGSFLVKKKLALIVSAFIVLRF</sequence>
<accession>A0A1J0R9F7</accession>
<comment type="subcellular location">
    <subcellularLocation>
        <location evidence="2">Cell membrane</location>
        <topology evidence="2">Lipid-anchor</topology>
        <topology evidence="2">GPI-anchor</topology>
    </subcellularLocation>
</comment>
<dbReference type="Pfam" id="PF13206">
    <property type="entry name" value="VSG_B"/>
    <property type="match status" value="1"/>
</dbReference>
<keyword evidence="9" id="KW-0175">Coiled coil</keyword>
<dbReference type="Pfam" id="PF10659">
    <property type="entry name" value="Trypan_glycop_C"/>
    <property type="match status" value="1"/>
</dbReference>
<feature type="compositionally biased region" description="Basic and acidic residues" evidence="10">
    <location>
        <begin position="279"/>
        <end position="313"/>
    </location>
</feature>
<dbReference type="EMBL" id="KX700511">
    <property type="protein sequence ID" value="APD74467.1"/>
    <property type="molecule type" value="Genomic_DNA"/>
</dbReference>
<proteinExistence type="predicted"/>
<reference evidence="13" key="1">
    <citation type="submission" date="2016-08" db="EMBL/GenBank/DDBJ databases">
        <title>VSG repertoire of Trypanosoma brucei EATRO 1125.</title>
        <authorList>
            <person name="Cross G.A."/>
        </authorList>
    </citation>
    <scope>NUCLEOTIDE SEQUENCE</scope>
    <source>
        <strain evidence="13">EATRO 1125</strain>
    </source>
</reference>
<evidence type="ECO:0000256" key="7">
    <source>
        <dbReference type="ARBA" id="ARBA00023180"/>
    </source>
</evidence>
<evidence type="ECO:0000256" key="5">
    <source>
        <dbReference type="ARBA" id="ARBA00022729"/>
    </source>
</evidence>
<feature type="domain" description="Trypanosome variant surface glycoprotein C-terminal" evidence="11">
    <location>
        <begin position="286"/>
        <end position="397"/>
    </location>
</feature>
<dbReference type="GO" id="GO:0005886">
    <property type="term" value="C:plasma membrane"/>
    <property type="evidence" value="ECO:0007669"/>
    <property type="project" value="UniProtKB-SubCell"/>
</dbReference>
<evidence type="ECO:0000256" key="6">
    <source>
        <dbReference type="ARBA" id="ARBA00023136"/>
    </source>
</evidence>
<evidence type="ECO:0000256" key="9">
    <source>
        <dbReference type="SAM" id="Coils"/>
    </source>
</evidence>
<dbReference type="AlphaFoldDB" id="A0A1J0R9F7"/>
<evidence type="ECO:0000256" key="8">
    <source>
        <dbReference type="ARBA" id="ARBA00023288"/>
    </source>
</evidence>
<organism evidence="13">
    <name type="scientific">Trypanosoma brucei</name>
    <dbReference type="NCBI Taxonomy" id="5691"/>
    <lineage>
        <taxon>Eukaryota</taxon>
        <taxon>Discoba</taxon>
        <taxon>Euglenozoa</taxon>
        <taxon>Kinetoplastea</taxon>
        <taxon>Metakinetoplastina</taxon>
        <taxon>Trypanosomatida</taxon>
        <taxon>Trypanosomatidae</taxon>
        <taxon>Trypanosoma</taxon>
    </lineage>
</organism>
<dbReference type="InterPro" id="IPR025932">
    <property type="entry name" value="Trypano_VSG_B_N_dom"/>
</dbReference>
<dbReference type="InterPro" id="IPR019609">
    <property type="entry name" value="Variant_surf_glycoprt_trypan_C"/>
</dbReference>
<feature type="region of interest" description="Disordered" evidence="10">
    <location>
        <begin position="266"/>
        <end position="333"/>
    </location>
</feature>
<name>A0A1J0R9F7_9TRYP</name>
<evidence type="ECO:0000259" key="11">
    <source>
        <dbReference type="Pfam" id="PF10659"/>
    </source>
</evidence>
<evidence type="ECO:0000256" key="3">
    <source>
        <dbReference type="ARBA" id="ARBA00022475"/>
    </source>
</evidence>
<keyword evidence="4" id="KW-0336">GPI-anchor</keyword>
<evidence type="ECO:0000256" key="4">
    <source>
        <dbReference type="ARBA" id="ARBA00022622"/>
    </source>
</evidence>
<dbReference type="VEuPathDB" id="TriTrypDB:Tb427_000018400"/>
<dbReference type="VEuPathDB" id="TriTrypDB:Tb08.27P2.240"/>
<protein>
    <submittedName>
        <fullName evidence="13">Variant surface glycoprotein 1125.3095</fullName>
    </submittedName>
</protein>
<keyword evidence="8" id="KW-0449">Lipoprotein</keyword>
<evidence type="ECO:0000256" key="10">
    <source>
        <dbReference type="SAM" id="MobiDB-lite"/>
    </source>
</evidence>
<comment type="function">
    <text evidence="1">VSG forms a coat on the surface of the parasite. The trypanosome evades the immune response of the host by expressing a series of antigenically distinct VSGs from an estimated 1000 VSG genes.</text>
</comment>
<keyword evidence="6" id="KW-0472">Membrane</keyword>
<evidence type="ECO:0000256" key="1">
    <source>
        <dbReference type="ARBA" id="ARBA00002523"/>
    </source>
</evidence>